<name>X1HEB2_9ZZZZ</name>
<dbReference type="AlphaFoldDB" id="X1HEB2"/>
<gene>
    <name evidence="1" type="ORF">S03H2_14363</name>
</gene>
<dbReference type="EMBL" id="BARU01007288">
    <property type="protein sequence ID" value="GAH43633.1"/>
    <property type="molecule type" value="Genomic_DNA"/>
</dbReference>
<comment type="caution">
    <text evidence="1">The sequence shown here is derived from an EMBL/GenBank/DDBJ whole genome shotgun (WGS) entry which is preliminary data.</text>
</comment>
<proteinExistence type="predicted"/>
<accession>X1HEB2</accession>
<feature type="non-terminal residue" evidence="1">
    <location>
        <position position="215"/>
    </location>
</feature>
<protein>
    <submittedName>
        <fullName evidence="1">Uncharacterized protein</fullName>
    </submittedName>
</protein>
<sequence length="215" mass="24863">MNEREELISREVKSEAVDQQMNKTKCIECGKEIILPYGVDIDYKKADDEHEYPFCLPEGNADITKELAYCEPNLGGYYCCACFYKIAEEERKAEEEAEDPGFDEELGDIVRCVCRDPEYSMCYGCWFGFGDGVEWDCEHFEGMLKEYNKQKKLREVKSKASGTKDVKYKTIICQCKNCNKKIKIPETWDDDYEKNDFFILLSGNETPNGAFAHPD</sequence>
<organism evidence="1">
    <name type="scientific">marine sediment metagenome</name>
    <dbReference type="NCBI Taxonomy" id="412755"/>
    <lineage>
        <taxon>unclassified sequences</taxon>
        <taxon>metagenomes</taxon>
        <taxon>ecological metagenomes</taxon>
    </lineage>
</organism>
<evidence type="ECO:0000313" key="1">
    <source>
        <dbReference type="EMBL" id="GAH43633.1"/>
    </source>
</evidence>
<reference evidence="1" key="1">
    <citation type="journal article" date="2014" name="Front. Microbiol.">
        <title>High frequency of phylogenetically diverse reductive dehalogenase-homologous genes in deep subseafloor sedimentary metagenomes.</title>
        <authorList>
            <person name="Kawai M."/>
            <person name="Futagami T."/>
            <person name="Toyoda A."/>
            <person name="Takaki Y."/>
            <person name="Nishi S."/>
            <person name="Hori S."/>
            <person name="Arai W."/>
            <person name="Tsubouchi T."/>
            <person name="Morono Y."/>
            <person name="Uchiyama I."/>
            <person name="Ito T."/>
            <person name="Fujiyama A."/>
            <person name="Inagaki F."/>
            <person name="Takami H."/>
        </authorList>
    </citation>
    <scope>NUCLEOTIDE SEQUENCE</scope>
    <source>
        <strain evidence="1">Expedition CK06-06</strain>
    </source>
</reference>